<reference evidence="1" key="2">
    <citation type="submission" date="2021-09" db="EMBL/GenBank/DDBJ databases">
        <authorList>
            <person name="Jia N."/>
            <person name="Wang J."/>
            <person name="Shi W."/>
            <person name="Du L."/>
            <person name="Sun Y."/>
            <person name="Zhan W."/>
            <person name="Jiang J."/>
            <person name="Wang Q."/>
            <person name="Zhang B."/>
            <person name="Ji P."/>
            <person name="Sakyi L.B."/>
            <person name="Cui X."/>
            <person name="Yuan T."/>
            <person name="Jiang B."/>
            <person name="Yang W."/>
            <person name="Lam T.T.-Y."/>
            <person name="Chang Q."/>
            <person name="Ding S."/>
            <person name="Wang X."/>
            <person name="Zhu J."/>
            <person name="Ruan X."/>
            <person name="Zhao L."/>
            <person name="Wei J."/>
            <person name="Que T."/>
            <person name="Du C."/>
            <person name="Cheng J."/>
            <person name="Dai P."/>
            <person name="Han X."/>
            <person name="Huang E."/>
            <person name="Gao Y."/>
            <person name="Liu J."/>
            <person name="Shao H."/>
            <person name="Ye R."/>
            <person name="Li L."/>
            <person name="Wei W."/>
            <person name="Wang X."/>
            <person name="Wang C."/>
            <person name="Huo Q."/>
            <person name="Li W."/>
            <person name="Guo W."/>
            <person name="Chen H."/>
            <person name="Chen S."/>
            <person name="Zhou L."/>
            <person name="Zhou L."/>
            <person name="Ni X."/>
            <person name="Tian J."/>
            <person name="Zhou Y."/>
            <person name="Sheng Y."/>
            <person name="Liu T."/>
            <person name="Pan Y."/>
            <person name="Xia L."/>
            <person name="Li J."/>
            <person name="Zhao F."/>
            <person name="Cao W."/>
        </authorList>
    </citation>
    <scope>NUCLEOTIDE SEQUENCE</scope>
    <source>
        <strain evidence="1">Rsan-2018</strain>
        <tissue evidence="1">Larvae</tissue>
    </source>
</reference>
<keyword evidence="2" id="KW-1185">Reference proteome</keyword>
<sequence length="79" mass="9348">MRFLPKEAAWDPPLLLQNKRMEWVDKYKYLGVTVSTNYVCGYKEELHAKALSHRAFLGSRALWAFSPYKVTRELWQSLL</sequence>
<dbReference type="Proteomes" id="UP000821837">
    <property type="component" value="Unassembled WGS sequence"/>
</dbReference>
<comment type="caution">
    <text evidence="1">The sequence shown here is derived from an EMBL/GenBank/DDBJ whole genome shotgun (WGS) entry which is preliminary data.</text>
</comment>
<protein>
    <submittedName>
        <fullName evidence="1">Uncharacterized protein</fullName>
    </submittedName>
</protein>
<evidence type="ECO:0000313" key="1">
    <source>
        <dbReference type="EMBL" id="KAH7986215.1"/>
    </source>
</evidence>
<dbReference type="AlphaFoldDB" id="A0A9D4TDD9"/>
<name>A0A9D4TDD9_RHISA</name>
<gene>
    <name evidence="1" type="ORF">HPB52_025128</name>
</gene>
<proteinExistence type="predicted"/>
<reference evidence="1" key="1">
    <citation type="journal article" date="2020" name="Cell">
        <title>Large-Scale Comparative Analyses of Tick Genomes Elucidate Their Genetic Diversity and Vector Capacities.</title>
        <authorList>
            <consortium name="Tick Genome and Microbiome Consortium (TIGMIC)"/>
            <person name="Jia N."/>
            <person name="Wang J."/>
            <person name="Shi W."/>
            <person name="Du L."/>
            <person name="Sun Y."/>
            <person name="Zhan W."/>
            <person name="Jiang J.F."/>
            <person name="Wang Q."/>
            <person name="Zhang B."/>
            <person name="Ji P."/>
            <person name="Bell-Sakyi L."/>
            <person name="Cui X.M."/>
            <person name="Yuan T.T."/>
            <person name="Jiang B.G."/>
            <person name="Yang W.F."/>
            <person name="Lam T.T."/>
            <person name="Chang Q.C."/>
            <person name="Ding S.J."/>
            <person name="Wang X.J."/>
            <person name="Zhu J.G."/>
            <person name="Ruan X.D."/>
            <person name="Zhao L."/>
            <person name="Wei J.T."/>
            <person name="Ye R.Z."/>
            <person name="Que T.C."/>
            <person name="Du C.H."/>
            <person name="Zhou Y.H."/>
            <person name="Cheng J.X."/>
            <person name="Dai P.F."/>
            <person name="Guo W.B."/>
            <person name="Han X.H."/>
            <person name="Huang E.J."/>
            <person name="Li L.F."/>
            <person name="Wei W."/>
            <person name="Gao Y.C."/>
            <person name="Liu J.Z."/>
            <person name="Shao H.Z."/>
            <person name="Wang X."/>
            <person name="Wang C.C."/>
            <person name="Yang T.C."/>
            <person name="Huo Q.B."/>
            <person name="Li W."/>
            <person name="Chen H.Y."/>
            <person name="Chen S.E."/>
            <person name="Zhou L.G."/>
            <person name="Ni X.B."/>
            <person name="Tian J.H."/>
            <person name="Sheng Y."/>
            <person name="Liu T."/>
            <person name="Pan Y.S."/>
            <person name="Xia L.Y."/>
            <person name="Li J."/>
            <person name="Zhao F."/>
            <person name="Cao W.C."/>
        </authorList>
    </citation>
    <scope>NUCLEOTIDE SEQUENCE</scope>
    <source>
        <strain evidence="1">Rsan-2018</strain>
    </source>
</reference>
<evidence type="ECO:0000313" key="2">
    <source>
        <dbReference type="Proteomes" id="UP000821837"/>
    </source>
</evidence>
<dbReference type="EMBL" id="JABSTV010000543">
    <property type="protein sequence ID" value="KAH7986215.1"/>
    <property type="molecule type" value="Genomic_DNA"/>
</dbReference>
<organism evidence="1 2">
    <name type="scientific">Rhipicephalus sanguineus</name>
    <name type="common">Brown dog tick</name>
    <name type="synonym">Ixodes sanguineus</name>
    <dbReference type="NCBI Taxonomy" id="34632"/>
    <lineage>
        <taxon>Eukaryota</taxon>
        <taxon>Metazoa</taxon>
        <taxon>Ecdysozoa</taxon>
        <taxon>Arthropoda</taxon>
        <taxon>Chelicerata</taxon>
        <taxon>Arachnida</taxon>
        <taxon>Acari</taxon>
        <taxon>Parasitiformes</taxon>
        <taxon>Ixodida</taxon>
        <taxon>Ixodoidea</taxon>
        <taxon>Ixodidae</taxon>
        <taxon>Rhipicephalinae</taxon>
        <taxon>Rhipicephalus</taxon>
        <taxon>Rhipicephalus</taxon>
    </lineage>
</organism>
<accession>A0A9D4TDD9</accession>